<dbReference type="PANTHER" id="PTHR15180">
    <property type="entry name" value="GENERAL TRANSCRIPTION FACTOR 3C POLYPEPTIDE 1"/>
    <property type="match status" value="1"/>
</dbReference>
<evidence type="ECO:0000313" key="1">
    <source>
        <dbReference type="EMBL" id="RZB46063.1"/>
    </source>
</evidence>
<evidence type="ECO:0000313" key="2">
    <source>
        <dbReference type="Proteomes" id="UP000289340"/>
    </source>
</evidence>
<dbReference type="EMBL" id="QZWG01000019">
    <property type="protein sequence ID" value="RZB46063.1"/>
    <property type="molecule type" value="Genomic_DNA"/>
</dbReference>
<gene>
    <name evidence="1" type="ORF">D0Y65_050195</name>
</gene>
<dbReference type="GO" id="GO:0042791">
    <property type="term" value="P:5S class rRNA transcription by RNA polymerase III"/>
    <property type="evidence" value="ECO:0007669"/>
    <property type="project" value="TreeGrafter"/>
</dbReference>
<dbReference type="PANTHER" id="PTHR15180:SF1">
    <property type="entry name" value="GENERAL TRANSCRIPTION FACTOR 3C POLYPEPTIDE 1"/>
    <property type="match status" value="1"/>
</dbReference>
<dbReference type="GO" id="GO:0000127">
    <property type="term" value="C:transcription factor TFIIIC complex"/>
    <property type="evidence" value="ECO:0007669"/>
    <property type="project" value="InterPro"/>
</dbReference>
<dbReference type="AlphaFoldDB" id="A0A445FB52"/>
<name>A0A445FB52_GLYSO</name>
<protein>
    <submittedName>
        <fullName evidence="1">Uncharacterized protein</fullName>
    </submittedName>
</protein>
<organism evidence="1 2">
    <name type="scientific">Glycine soja</name>
    <name type="common">Wild soybean</name>
    <dbReference type="NCBI Taxonomy" id="3848"/>
    <lineage>
        <taxon>Eukaryota</taxon>
        <taxon>Viridiplantae</taxon>
        <taxon>Streptophyta</taxon>
        <taxon>Embryophyta</taxon>
        <taxon>Tracheophyta</taxon>
        <taxon>Spermatophyta</taxon>
        <taxon>Magnoliopsida</taxon>
        <taxon>eudicotyledons</taxon>
        <taxon>Gunneridae</taxon>
        <taxon>Pentapetalae</taxon>
        <taxon>rosids</taxon>
        <taxon>fabids</taxon>
        <taxon>Fabales</taxon>
        <taxon>Fabaceae</taxon>
        <taxon>Papilionoideae</taxon>
        <taxon>50 kb inversion clade</taxon>
        <taxon>NPAAA clade</taxon>
        <taxon>indigoferoid/millettioid clade</taxon>
        <taxon>Phaseoleae</taxon>
        <taxon>Glycine</taxon>
        <taxon>Glycine subgen. Soja</taxon>
    </lineage>
</organism>
<proteinExistence type="predicted"/>
<sequence length="213" mass="23951">MFIVLWLCLPGAEIDVLIVDALQAFGQALKVNAYDTVRVVDVLYRHKYFLTPMSDFHLRVVQPSSTKTIEKSDHTCELYESEERDTTSVDTSRERNTAIDSVHTLTILNLPHGDVDPENQACDRNEGCKQNRLGLSRVNHKKETLEFSSGESCVPILPWVNGDGIINNIVYRGLRRRVLGIVMQNPGILKVCKLYNATLFNIFEMGLALSDAA</sequence>
<comment type="caution">
    <text evidence="1">The sequence shown here is derived from an EMBL/GenBank/DDBJ whole genome shotgun (WGS) entry which is preliminary data.</text>
</comment>
<dbReference type="InterPro" id="IPR044210">
    <property type="entry name" value="Tfc3-like"/>
</dbReference>
<accession>A0A445FB52</accession>
<dbReference type="GO" id="GO:0006384">
    <property type="term" value="P:transcription initiation at RNA polymerase III promoter"/>
    <property type="evidence" value="ECO:0007669"/>
    <property type="project" value="InterPro"/>
</dbReference>
<reference evidence="1 2" key="1">
    <citation type="submission" date="2018-09" db="EMBL/GenBank/DDBJ databases">
        <title>A high-quality reference genome of wild soybean provides a powerful tool to mine soybean genomes.</title>
        <authorList>
            <person name="Xie M."/>
            <person name="Chung C.Y.L."/>
            <person name="Li M.-W."/>
            <person name="Wong F.-L."/>
            <person name="Chan T.-F."/>
            <person name="Lam H.-M."/>
        </authorList>
    </citation>
    <scope>NUCLEOTIDE SEQUENCE [LARGE SCALE GENOMIC DNA]</scope>
    <source>
        <strain evidence="2">cv. W05</strain>
        <tissue evidence="1">Hypocotyl of etiolated seedlings</tissue>
    </source>
</reference>
<dbReference type="GO" id="GO:0003677">
    <property type="term" value="F:DNA binding"/>
    <property type="evidence" value="ECO:0007669"/>
    <property type="project" value="InterPro"/>
</dbReference>
<keyword evidence="2" id="KW-1185">Reference proteome</keyword>
<dbReference type="Proteomes" id="UP000289340">
    <property type="component" value="Chromosome 19"/>
</dbReference>